<evidence type="ECO:0000256" key="1">
    <source>
        <dbReference type="SAM" id="MobiDB-lite"/>
    </source>
</evidence>
<keyword evidence="5" id="KW-1185">Reference proteome</keyword>
<organism evidence="4 5">
    <name type="scientific">Cirrhinus molitorella</name>
    <name type="common">mud carp</name>
    <dbReference type="NCBI Taxonomy" id="172907"/>
    <lineage>
        <taxon>Eukaryota</taxon>
        <taxon>Metazoa</taxon>
        <taxon>Chordata</taxon>
        <taxon>Craniata</taxon>
        <taxon>Vertebrata</taxon>
        <taxon>Euteleostomi</taxon>
        <taxon>Actinopterygii</taxon>
        <taxon>Neopterygii</taxon>
        <taxon>Teleostei</taxon>
        <taxon>Ostariophysi</taxon>
        <taxon>Cypriniformes</taxon>
        <taxon>Cyprinidae</taxon>
        <taxon>Labeoninae</taxon>
        <taxon>Labeonini</taxon>
        <taxon>Cirrhinus</taxon>
    </lineage>
</organism>
<feature type="compositionally biased region" description="Pro residues" evidence="1">
    <location>
        <begin position="36"/>
        <end position="48"/>
    </location>
</feature>
<feature type="compositionally biased region" description="Basic and acidic residues" evidence="1">
    <location>
        <begin position="56"/>
        <end position="79"/>
    </location>
</feature>
<evidence type="ECO:0000313" key="3">
    <source>
        <dbReference type="EMBL" id="KAL1246495.1"/>
    </source>
</evidence>
<proteinExistence type="predicted"/>
<evidence type="ECO:0000256" key="2">
    <source>
        <dbReference type="SAM" id="SignalP"/>
    </source>
</evidence>
<evidence type="ECO:0000313" key="4">
    <source>
        <dbReference type="EMBL" id="KAL1252239.1"/>
    </source>
</evidence>
<reference evidence="4 5" key="1">
    <citation type="submission" date="2023-09" db="EMBL/GenBank/DDBJ databases">
        <authorList>
            <person name="Wang M."/>
        </authorList>
    </citation>
    <scope>NUCLEOTIDE SEQUENCE [LARGE SCALE GENOMIC DNA]</scope>
    <source>
        <strain evidence="4">GT-2023</strain>
        <tissue evidence="4">Liver</tissue>
    </source>
</reference>
<evidence type="ECO:0000313" key="5">
    <source>
        <dbReference type="Proteomes" id="UP001558613"/>
    </source>
</evidence>
<sequence length="79" mass="9052">MTFTVLSFLFLSSSSFLTPRLSGFVGFLLHPLGLPPVDPNFFSPPPPKTNKQRRRGKEEKSNGDREMKKKDNKSQTRRE</sequence>
<accession>A0ABR3LKJ0</accession>
<evidence type="ECO:0008006" key="6">
    <source>
        <dbReference type="Google" id="ProtNLM"/>
    </source>
</evidence>
<comment type="caution">
    <text evidence="4">The sequence shown here is derived from an EMBL/GenBank/DDBJ whole genome shotgun (WGS) entry which is preliminary data.</text>
</comment>
<keyword evidence="2" id="KW-0732">Signal</keyword>
<feature type="chain" id="PRO_5045031805" description="Secreted protein" evidence="2">
    <location>
        <begin position="16"/>
        <end position="79"/>
    </location>
</feature>
<feature type="region of interest" description="Disordered" evidence="1">
    <location>
        <begin position="36"/>
        <end position="79"/>
    </location>
</feature>
<dbReference type="EMBL" id="JAYMGO010000022">
    <property type="protein sequence ID" value="KAL1252239.1"/>
    <property type="molecule type" value="Genomic_DNA"/>
</dbReference>
<feature type="signal peptide" evidence="2">
    <location>
        <begin position="1"/>
        <end position="15"/>
    </location>
</feature>
<protein>
    <recommendedName>
        <fullName evidence="6">Secreted protein</fullName>
    </recommendedName>
</protein>
<gene>
    <name evidence="4" type="ORF">QQF64_020035</name>
    <name evidence="3" type="ORF">QQF64_034629</name>
</gene>
<dbReference type="Proteomes" id="UP001558613">
    <property type="component" value="Unassembled WGS sequence"/>
</dbReference>
<dbReference type="EMBL" id="JAYMGO010000229">
    <property type="protein sequence ID" value="KAL1246495.1"/>
    <property type="molecule type" value="Genomic_DNA"/>
</dbReference>
<name>A0ABR3LKJ0_9TELE</name>